<feature type="compositionally biased region" description="Basic and acidic residues" evidence="1">
    <location>
        <begin position="33"/>
        <end position="52"/>
    </location>
</feature>
<dbReference type="RefSeq" id="XP_066068149.1">
    <property type="nucleotide sequence ID" value="XM_066212052.1"/>
</dbReference>
<proteinExistence type="predicted"/>
<keyword evidence="3" id="KW-1185">Reference proteome</keyword>
<organism evidence="2 3">
    <name type="scientific">Cryptococcus depauperatus CBS 7841</name>
    <dbReference type="NCBI Taxonomy" id="1295531"/>
    <lineage>
        <taxon>Eukaryota</taxon>
        <taxon>Fungi</taxon>
        <taxon>Dikarya</taxon>
        <taxon>Basidiomycota</taxon>
        <taxon>Agaricomycotina</taxon>
        <taxon>Tremellomycetes</taxon>
        <taxon>Tremellales</taxon>
        <taxon>Cryptococcaceae</taxon>
        <taxon>Cryptococcus</taxon>
    </lineage>
</organism>
<accession>A0AAJ8JS50</accession>
<sequence length="299" mass="32813">MATPRKSHRKSHSTPAIVNGTSVDSLHGLAGMVDERRREREAGRQEKRARGDGTVEELLADANSLRSSPKRRFAALSELQHRLVKACNQADATALQHILSHQRDSLAVQLVPELQVAAEILQGLCLLSHSCKEDIGNEWILEMFIDLLLLLRSQTALSIPPSPTQDTAPQKAIAYTLLELFFCIMVDSPRNAKMFEKLSGLEAVVKCLKGSSVGKDVRMKCIEFLYFYLLPEQSTLSDSNSNLNVSAEISNARFASNAFYPPSSPQFPASLFSLSSGLPRSSTNSLVISGSTHPSDTYL</sequence>
<feature type="region of interest" description="Disordered" evidence="1">
    <location>
        <begin position="1"/>
        <end position="52"/>
    </location>
</feature>
<evidence type="ECO:0000313" key="3">
    <source>
        <dbReference type="Proteomes" id="UP000094043"/>
    </source>
</evidence>
<dbReference type="KEGG" id="cdep:91086841"/>
<dbReference type="PANTHER" id="PTHR34065">
    <property type="entry name" value="CELL DIVISION CONTROL PROTEIN 14"/>
    <property type="match status" value="1"/>
</dbReference>
<protein>
    <recommendedName>
        <fullName evidence="4">Cell division control protein 14</fullName>
    </recommendedName>
</protein>
<feature type="compositionally biased region" description="Basic residues" evidence="1">
    <location>
        <begin position="1"/>
        <end position="12"/>
    </location>
</feature>
<evidence type="ECO:0000313" key="2">
    <source>
        <dbReference type="EMBL" id="WVN87449.1"/>
    </source>
</evidence>
<feature type="compositionally biased region" description="Polar residues" evidence="1">
    <location>
        <begin position="13"/>
        <end position="24"/>
    </location>
</feature>
<dbReference type="Pfam" id="PF08045">
    <property type="entry name" value="CDC14"/>
    <property type="match status" value="1"/>
</dbReference>
<dbReference type="AlphaFoldDB" id="A0AAJ8JS50"/>
<dbReference type="InterPro" id="IPR012535">
    <property type="entry name" value="Cell_div_Cdc14"/>
</dbReference>
<evidence type="ECO:0000256" key="1">
    <source>
        <dbReference type="SAM" id="MobiDB-lite"/>
    </source>
</evidence>
<dbReference type="Proteomes" id="UP000094043">
    <property type="component" value="Chromosome 3"/>
</dbReference>
<dbReference type="EMBL" id="CP143786">
    <property type="protein sequence ID" value="WVN87449.1"/>
    <property type="molecule type" value="Genomic_DNA"/>
</dbReference>
<reference evidence="2" key="1">
    <citation type="submission" date="2016-06" db="EMBL/GenBank/DDBJ databases">
        <authorList>
            <person name="Cuomo C."/>
            <person name="Litvintseva A."/>
            <person name="Heitman J."/>
            <person name="Chen Y."/>
            <person name="Sun S."/>
            <person name="Springer D."/>
            <person name="Dromer F."/>
            <person name="Young S."/>
            <person name="Zeng Q."/>
            <person name="Chapman S."/>
            <person name="Gujja S."/>
            <person name="Saif S."/>
            <person name="Birren B."/>
        </authorList>
    </citation>
    <scope>NUCLEOTIDE SEQUENCE</scope>
    <source>
        <strain evidence="2">CBS 7841</strain>
    </source>
</reference>
<dbReference type="PANTHER" id="PTHR34065:SF1">
    <property type="entry name" value="CELL DIVISION CONTROL PROTEIN 14"/>
    <property type="match status" value="1"/>
</dbReference>
<dbReference type="SUPFAM" id="SSF48371">
    <property type="entry name" value="ARM repeat"/>
    <property type="match status" value="1"/>
</dbReference>
<gene>
    <name evidence="2" type="ORF">L203_102630</name>
</gene>
<reference evidence="2" key="3">
    <citation type="submission" date="2024-01" db="EMBL/GenBank/DDBJ databases">
        <authorList>
            <person name="Coelho M.A."/>
            <person name="David-Palma M."/>
            <person name="Shea T."/>
            <person name="Sun S."/>
            <person name="Cuomo C.A."/>
            <person name="Heitman J."/>
        </authorList>
    </citation>
    <scope>NUCLEOTIDE SEQUENCE</scope>
    <source>
        <strain evidence="2">CBS 7841</strain>
    </source>
</reference>
<name>A0AAJ8JS50_9TREE</name>
<reference evidence="2" key="2">
    <citation type="journal article" date="2022" name="Elife">
        <title>Obligate sexual reproduction of a homothallic fungus closely related to the Cryptococcus pathogenic species complex.</title>
        <authorList>
            <person name="Passer A.R."/>
            <person name="Clancey S.A."/>
            <person name="Shea T."/>
            <person name="David-Palma M."/>
            <person name="Averette A.F."/>
            <person name="Boekhout T."/>
            <person name="Porcel B.M."/>
            <person name="Nowrousian M."/>
            <person name="Cuomo C.A."/>
            <person name="Sun S."/>
            <person name="Heitman J."/>
            <person name="Coelho M.A."/>
        </authorList>
    </citation>
    <scope>NUCLEOTIDE SEQUENCE</scope>
    <source>
        <strain evidence="2">CBS 7841</strain>
    </source>
</reference>
<dbReference type="InterPro" id="IPR016024">
    <property type="entry name" value="ARM-type_fold"/>
</dbReference>
<dbReference type="GeneID" id="91086841"/>
<evidence type="ECO:0008006" key="4">
    <source>
        <dbReference type="Google" id="ProtNLM"/>
    </source>
</evidence>